<keyword evidence="8" id="KW-1185">Reference proteome</keyword>
<dbReference type="PANTHER" id="PTHR10543">
    <property type="entry name" value="BETA-CAROTENE DIOXYGENASE"/>
    <property type="match status" value="1"/>
</dbReference>
<feature type="binding site" evidence="5">
    <location>
        <position position="287"/>
    </location>
    <ligand>
        <name>Fe cation</name>
        <dbReference type="ChEBI" id="CHEBI:24875"/>
        <note>catalytic</note>
    </ligand>
</feature>
<feature type="binding site" evidence="5">
    <location>
        <position position="402"/>
    </location>
    <ligand>
        <name>Fe cation</name>
        <dbReference type="ChEBI" id="CHEBI:24875"/>
        <note>catalytic</note>
    </ligand>
</feature>
<proteinExistence type="inferred from homology"/>
<dbReference type="Proteomes" id="UP001151287">
    <property type="component" value="Unassembled WGS sequence"/>
</dbReference>
<evidence type="ECO:0000256" key="6">
    <source>
        <dbReference type="SAM" id="MobiDB-lite"/>
    </source>
</evidence>
<dbReference type="Pfam" id="PF03055">
    <property type="entry name" value="RPE65"/>
    <property type="match status" value="1"/>
</dbReference>
<keyword evidence="4 5" id="KW-0408">Iron</keyword>
<feature type="binding site" evidence="5">
    <location>
        <position position="337"/>
    </location>
    <ligand>
        <name>Fe cation</name>
        <dbReference type="ChEBI" id="CHEBI:24875"/>
        <note>catalytic</note>
    </ligand>
</feature>
<feature type="region of interest" description="Disordered" evidence="6">
    <location>
        <begin position="36"/>
        <end position="72"/>
    </location>
</feature>
<keyword evidence="3" id="KW-0560">Oxidoreductase</keyword>
<evidence type="ECO:0000256" key="2">
    <source>
        <dbReference type="ARBA" id="ARBA00022723"/>
    </source>
</evidence>
<evidence type="ECO:0000256" key="5">
    <source>
        <dbReference type="PIRSR" id="PIRSR604294-1"/>
    </source>
</evidence>
<evidence type="ECO:0008006" key="9">
    <source>
        <dbReference type="Google" id="ProtNLM"/>
    </source>
</evidence>
<dbReference type="GO" id="GO:0009570">
    <property type="term" value="C:chloroplast stroma"/>
    <property type="evidence" value="ECO:0007669"/>
    <property type="project" value="TreeGrafter"/>
</dbReference>
<dbReference type="EMBL" id="JAMQYH010000001">
    <property type="protein sequence ID" value="KAJ1701927.1"/>
    <property type="molecule type" value="Genomic_DNA"/>
</dbReference>
<evidence type="ECO:0000313" key="8">
    <source>
        <dbReference type="Proteomes" id="UP001151287"/>
    </source>
</evidence>
<sequence length="593" mass="64729">MASPSPKISYTAVSPQYGPSKSRLCSTKSTCMVLKTPPKTTNPTIIRRRTTKPSPIPQLPTKPSLASHAPKPSLNSIQKLLSNTLDAVESKLIVPLEKNRPLAHNIDPVVQLSGNFAPVPECPPVTGLEVVGKIPENLCGVYLRNGANPLFSPKGGHHLFDGDGMIHAVKLTGEKEATYACRFTRTSRLTQEATLGRAVFPKAIGELHGCTGLARLALFNLRSAIGLVDASCGVGAANAGLVYFNGQLLAMSEDDIPYQVQITSNGDLKTVGRADFSGQLNSSMIAHPKVDPVTGELFSLSYDIINKPYLRYFHVNGSTGEKSADVAINFQKQTMMHDFAITENYTIIPDQHVVFDLSRMLFGGSPVICDSKKTSRFGVLPKYDTSDRRIQWVDVPNCFCFHLWNAWEEDDGNTVVVIGSCMSPPDALFSDGADECTIQSVLSEIRLDLRTGQSTRREIVPGMNLEAGQVNKNLVSRKTRYVYLAIAEPWPRCSGIAKVDLHAGTVTKYMYGQNRYGGEPTFIPLGGNGDGNEDDGHVVGFVYDERTDLSELVVINGATMEMEATVRLPTRVPYGFHGTFVSEQELCQQRGQN</sequence>
<comment type="cofactor">
    <cofactor evidence="5">
        <name>Fe(2+)</name>
        <dbReference type="ChEBI" id="CHEBI:29033"/>
    </cofactor>
    <text evidence="5">Binds 1 Fe(2+) ion per subunit.</text>
</comment>
<dbReference type="GO" id="GO:0046872">
    <property type="term" value="F:metal ion binding"/>
    <property type="evidence" value="ECO:0007669"/>
    <property type="project" value="UniProtKB-KW"/>
</dbReference>
<keyword evidence="2 5" id="KW-0479">Metal-binding</keyword>
<protein>
    <recommendedName>
        <fullName evidence="9">9-cis-epoxycarotenoid dioxygenase</fullName>
    </recommendedName>
</protein>
<dbReference type="OrthoDB" id="1069523at2759"/>
<accession>A0A9Q0CXD9</accession>
<gene>
    <name evidence="7" type="ORF">LUZ63_001706</name>
</gene>
<dbReference type="GO" id="GO:0010436">
    <property type="term" value="F:carotenoid dioxygenase activity"/>
    <property type="evidence" value="ECO:0007669"/>
    <property type="project" value="TreeGrafter"/>
</dbReference>
<name>A0A9Q0CXD9_9POAL</name>
<dbReference type="AlphaFoldDB" id="A0A9Q0CXD9"/>
<dbReference type="PANTHER" id="PTHR10543:SF101">
    <property type="entry name" value="9-CIS-EPOXYCAROTENOID DIOXYGENASE NCED6, CHLOROPLASTIC"/>
    <property type="match status" value="1"/>
</dbReference>
<evidence type="ECO:0000256" key="3">
    <source>
        <dbReference type="ARBA" id="ARBA00022964"/>
    </source>
</evidence>
<dbReference type="GO" id="GO:0016121">
    <property type="term" value="P:carotene catabolic process"/>
    <property type="evidence" value="ECO:0007669"/>
    <property type="project" value="TreeGrafter"/>
</dbReference>
<evidence type="ECO:0000256" key="4">
    <source>
        <dbReference type="ARBA" id="ARBA00023004"/>
    </source>
</evidence>
<organism evidence="7 8">
    <name type="scientific">Rhynchospora breviuscula</name>
    <dbReference type="NCBI Taxonomy" id="2022672"/>
    <lineage>
        <taxon>Eukaryota</taxon>
        <taxon>Viridiplantae</taxon>
        <taxon>Streptophyta</taxon>
        <taxon>Embryophyta</taxon>
        <taxon>Tracheophyta</taxon>
        <taxon>Spermatophyta</taxon>
        <taxon>Magnoliopsida</taxon>
        <taxon>Liliopsida</taxon>
        <taxon>Poales</taxon>
        <taxon>Cyperaceae</taxon>
        <taxon>Cyperoideae</taxon>
        <taxon>Rhynchosporeae</taxon>
        <taxon>Rhynchospora</taxon>
    </lineage>
</organism>
<reference evidence="7" key="1">
    <citation type="journal article" date="2022" name="Cell">
        <title>Repeat-based holocentromeres influence genome architecture and karyotype evolution.</title>
        <authorList>
            <person name="Hofstatter P.G."/>
            <person name="Thangavel G."/>
            <person name="Lux T."/>
            <person name="Neumann P."/>
            <person name="Vondrak T."/>
            <person name="Novak P."/>
            <person name="Zhang M."/>
            <person name="Costa L."/>
            <person name="Castellani M."/>
            <person name="Scott A."/>
            <person name="Toegelov H."/>
            <person name="Fuchs J."/>
            <person name="Mata-Sucre Y."/>
            <person name="Dias Y."/>
            <person name="Vanzela A.L.L."/>
            <person name="Huettel B."/>
            <person name="Almeida C.C.S."/>
            <person name="Simkova H."/>
            <person name="Souza G."/>
            <person name="Pedrosa-Harand A."/>
            <person name="Macas J."/>
            <person name="Mayer K.F.X."/>
            <person name="Houben A."/>
            <person name="Marques A."/>
        </authorList>
    </citation>
    <scope>NUCLEOTIDE SEQUENCE</scope>
    <source>
        <strain evidence="7">RhyBre1mFocal</strain>
    </source>
</reference>
<feature type="binding site" evidence="5">
    <location>
        <position position="577"/>
    </location>
    <ligand>
        <name>Fe cation</name>
        <dbReference type="ChEBI" id="CHEBI:24875"/>
        <note>catalytic</note>
    </ligand>
</feature>
<keyword evidence="3" id="KW-0223">Dioxygenase</keyword>
<dbReference type="InterPro" id="IPR004294">
    <property type="entry name" value="Carotenoid_Oase"/>
</dbReference>
<comment type="similarity">
    <text evidence="1">Belongs to the carotenoid oxygenase family.</text>
</comment>
<comment type="caution">
    <text evidence="7">The sequence shown here is derived from an EMBL/GenBank/DDBJ whole genome shotgun (WGS) entry which is preliminary data.</text>
</comment>
<evidence type="ECO:0000256" key="1">
    <source>
        <dbReference type="ARBA" id="ARBA00006787"/>
    </source>
</evidence>
<feature type="compositionally biased region" description="Low complexity" evidence="6">
    <location>
        <begin position="36"/>
        <end position="45"/>
    </location>
</feature>
<evidence type="ECO:0000313" key="7">
    <source>
        <dbReference type="EMBL" id="KAJ1701927.1"/>
    </source>
</evidence>